<feature type="region of interest" description="Disordered" evidence="7">
    <location>
        <begin position="46"/>
        <end position="73"/>
    </location>
</feature>
<dbReference type="Pfam" id="PF16322">
    <property type="entry name" value="Tub_N"/>
    <property type="match status" value="2"/>
</dbReference>
<dbReference type="PRINTS" id="PR01574">
    <property type="entry name" value="TUBBYPROTEIN"/>
</dbReference>
<evidence type="ECO:0000313" key="11">
    <source>
        <dbReference type="Ensembl" id="ENSONIP00000064977.1"/>
    </source>
</evidence>
<gene>
    <name evidence="11" type="primary">TULP3</name>
    <name evidence="11" type="synonym">tulp3</name>
</gene>
<reference evidence="11" key="3">
    <citation type="submission" date="2025-09" db="UniProtKB">
        <authorList>
            <consortium name="Ensembl"/>
        </authorList>
    </citation>
    <scope>IDENTIFICATION</scope>
</reference>
<dbReference type="PRINTS" id="PR01573">
    <property type="entry name" value="SUPERTUBBY"/>
</dbReference>
<feature type="compositionally biased region" description="Acidic residues" evidence="7">
    <location>
        <begin position="172"/>
        <end position="182"/>
    </location>
</feature>
<dbReference type="PANTHER" id="PTHR16517">
    <property type="entry name" value="TUBBY-RELATED"/>
    <property type="match status" value="1"/>
</dbReference>
<evidence type="ECO:0000313" key="12">
    <source>
        <dbReference type="Proteomes" id="UP000005207"/>
    </source>
</evidence>
<dbReference type="Gene3D" id="3.20.90.10">
    <property type="entry name" value="Tubby Protein, Chain A"/>
    <property type="match status" value="1"/>
</dbReference>
<feature type="compositionally biased region" description="Low complexity" evidence="7">
    <location>
        <begin position="115"/>
        <end position="136"/>
    </location>
</feature>
<sequence>SFYFLFLLSSWSFASCIFVPRIRLHTISVPLFGPQRALLEQKQRQKRQQHLMVQPNTEIRPRRSRARRGEEQAPLVESQLNVTNDVIIDGIDGPAAFLSSEPPDIGMKIQILSVSQSQSQSQPESQSQSQSQSPAAEEPERDGDTETLLEPKTDIHELLQKQGLCESMNFDEASEHEEDLEEERTRSRSSHTDSNRPASATSGKDIPDLVTPGSPTAENLLADVANLEEFVLRPAPRGVTVKCRITRDKKGMDRGLYPTYYMHMEKEDCKKVFLLAGRKRKKSKTSNYLISVDATDLSREGESFIGKLRSNLMGTKFTVYDNGTNPCKNPGALLEESNTRQELAAICYETNVLGFKGPRKMTVIIPGMNMNFERLPVRPQNEQESLLSRWQNHSLENLIELHNKAPVWNDDTQSYVLNFHGRVTQASVKNFQIVHDNDPDYIVMQFGRVAEDVFTLDYNYPMCALQAFAIGLSSFDSKLACE</sequence>
<evidence type="ECO:0000256" key="2">
    <source>
        <dbReference type="ARBA" id="ARBA00004613"/>
    </source>
</evidence>
<reference evidence="12" key="1">
    <citation type="submission" date="2012-01" db="EMBL/GenBank/DDBJ databases">
        <title>The Genome Sequence of Oreochromis niloticus (Nile Tilapia).</title>
        <authorList>
            <consortium name="Broad Institute Genome Assembly Team"/>
            <consortium name="Broad Institute Sequencing Platform"/>
            <person name="Di Palma F."/>
            <person name="Johnson J."/>
            <person name="Lander E.S."/>
            <person name="Lindblad-Toh K."/>
        </authorList>
    </citation>
    <scope>NUCLEOTIDE SEQUENCE [LARGE SCALE GENOMIC DNA]</scope>
</reference>
<dbReference type="PROSITE" id="PS01201">
    <property type="entry name" value="TUB_2"/>
    <property type="match status" value="1"/>
</dbReference>
<organism evidence="11 12">
    <name type="scientific">Oreochromis niloticus</name>
    <name type="common">Nile tilapia</name>
    <name type="synonym">Tilapia nilotica</name>
    <dbReference type="NCBI Taxonomy" id="8128"/>
    <lineage>
        <taxon>Eukaryota</taxon>
        <taxon>Metazoa</taxon>
        <taxon>Chordata</taxon>
        <taxon>Craniata</taxon>
        <taxon>Vertebrata</taxon>
        <taxon>Euteleostomi</taxon>
        <taxon>Actinopterygii</taxon>
        <taxon>Neopterygii</taxon>
        <taxon>Teleostei</taxon>
        <taxon>Neoteleostei</taxon>
        <taxon>Acanthomorphata</taxon>
        <taxon>Ovalentaria</taxon>
        <taxon>Cichlomorphae</taxon>
        <taxon>Cichliformes</taxon>
        <taxon>Cichlidae</taxon>
        <taxon>African cichlids</taxon>
        <taxon>Pseudocrenilabrinae</taxon>
        <taxon>Oreochromini</taxon>
        <taxon>Oreochromis</taxon>
    </lineage>
</organism>
<reference evidence="11" key="2">
    <citation type="submission" date="2025-08" db="UniProtKB">
        <authorList>
            <consortium name="Ensembl"/>
        </authorList>
    </citation>
    <scope>IDENTIFICATION</scope>
</reference>
<feature type="domain" description="Tubby N-terminal" evidence="10">
    <location>
        <begin position="35"/>
        <end position="88"/>
    </location>
</feature>
<dbReference type="GO" id="GO:0005576">
    <property type="term" value="C:extracellular region"/>
    <property type="evidence" value="ECO:0007669"/>
    <property type="project" value="UniProtKB-SubCell"/>
</dbReference>
<feature type="domain" description="Tubby C-terminal" evidence="9">
    <location>
        <begin position="232"/>
        <end position="477"/>
    </location>
</feature>
<evidence type="ECO:0000256" key="8">
    <source>
        <dbReference type="SAM" id="SignalP"/>
    </source>
</evidence>
<feature type="chain" id="PRO_5025560447" description="Tubby-like protein" evidence="8">
    <location>
        <begin position="17"/>
        <end position="482"/>
    </location>
</feature>
<dbReference type="PROSITE" id="PS01200">
    <property type="entry name" value="TUB_1"/>
    <property type="match status" value="1"/>
</dbReference>
<name>A0A669E238_ORENI</name>
<dbReference type="FunFam" id="3.20.90.10:FF:000001">
    <property type="entry name" value="Tubby-like protein"/>
    <property type="match status" value="1"/>
</dbReference>
<evidence type="ECO:0000259" key="9">
    <source>
        <dbReference type="Pfam" id="PF01167"/>
    </source>
</evidence>
<dbReference type="InterPro" id="IPR025659">
    <property type="entry name" value="Tubby-like_C"/>
</dbReference>
<dbReference type="GO" id="GO:0061512">
    <property type="term" value="P:protein localization to cilium"/>
    <property type="evidence" value="ECO:0007669"/>
    <property type="project" value="TreeGrafter"/>
</dbReference>
<feature type="compositionally biased region" description="Acidic residues" evidence="7">
    <location>
        <begin position="137"/>
        <end position="146"/>
    </location>
</feature>
<keyword evidence="4" id="KW-0963">Cytoplasm</keyword>
<comment type="similarity">
    <text evidence="3 6">Belongs to the TUB family.</text>
</comment>
<evidence type="ECO:0000256" key="1">
    <source>
        <dbReference type="ARBA" id="ARBA00004496"/>
    </source>
</evidence>
<evidence type="ECO:0000256" key="6">
    <source>
        <dbReference type="RuleBase" id="RU361125"/>
    </source>
</evidence>
<dbReference type="GO" id="GO:0005929">
    <property type="term" value="C:cilium"/>
    <property type="evidence" value="ECO:0007669"/>
    <property type="project" value="TreeGrafter"/>
</dbReference>
<dbReference type="InterPro" id="IPR000007">
    <property type="entry name" value="Tubby_C"/>
</dbReference>
<evidence type="ECO:0000256" key="4">
    <source>
        <dbReference type="ARBA" id="ARBA00022490"/>
    </source>
</evidence>
<feature type="compositionally biased region" description="Basic and acidic residues" evidence="7">
    <location>
        <begin position="183"/>
        <end position="194"/>
    </location>
</feature>
<dbReference type="InterPro" id="IPR018066">
    <property type="entry name" value="Tubby_C_CS"/>
</dbReference>
<dbReference type="SUPFAM" id="SSF54518">
    <property type="entry name" value="Tubby C-terminal domain-like"/>
    <property type="match status" value="1"/>
</dbReference>
<dbReference type="InterPro" id="IPR005398">
    <property type="entry name" value="Tubby_N"/>
</dbReference>
<keyword evidence="8" id="KW-0732">Signal</keyword>
<dbReference type="GO" id="GO:0005737">
    <property type="term" value="C:cytoplasm"/>
    <property type="evidence" value="ECO:0007669"/>
    <property type="project" value="UniProtKB-SubCell"/>
</dbReference>
<keyword evidence="12" id="KW-1185">Reference proteome</keyword>
<comment type="subcellular location">
    <subcellularLocation>
        <location evidence="1">Cytoplasm</location>
    </subcellularLocation>
    <subcellularLocation>
        <location evidence="2">Secreted</location>
    </subcellularLocation>
</comment>
<accession>A0A669E238</accession>
<protein>
    <recommendedName>
        <fullName evidence="6">Tubby-like protein</fullName>
    </recommendedName>
</protein>
<feature type="region of interest" description="Disordered" evidence="7">
    <location>
        <begin position="171"/>
        <end position="214"/>
    </location>
</feature>
<evidence type="ECO:0000256" key="3">
    <source>
        <dbReference type="ARBA" id="ARBA00007129"/>
    </source>
</evidence>
<dbReference type="Ensembl" id="ENSONIT00000075864.1">
    <property type="protein sequence ID" value="ENSONIP00000064977.1"/>
    <property type="gene ID" value="ENSONIG00000000084.2"/>
</dbReference>
<evidence type="ECO:0000256" key="7">
    <source>
        <dbReference type="SAM" id="MobiDB-lite"/>
    </source>
</evidence>
<evidence type="ECO:0000256" key="5">
    <source>
        <dbReference type="ARBA" id="ARBA00022525"/>
    </source>
</evidence>
<keyword evidence="5" id="KW-0964">Secreted</keyword>
<dbReference type="Pfam" id="PF01167">
    <property type="entry name" value="Tub"/>
    <property type="match status" value="1"/>
</dbReference>
<dbReference type="PANTHER" id="PTHR16517:SF138">
    <property type="entry name" value="TUBBY-RELATED PROTEIN 3"/>
    <property type="match status" value="1"/>
</dbReference>
<dbReference type="AlphaFoldDB" id="A0A669E238"/>
<feature type="domain" description="Tubby N-terminal" evidence="10">
    <location>
        <begin position="90"/>
        <end position="215"/>
    </location>
</feature>
<dbReference type="GeneTree" id="ENSGT00940000158155"/>
<feature type="signal peptide" evidence="8">
    <location>
        <begin position="1"/>
        <end position="16"/>
    </location>
</feature>
<evidence type="ECO:0000259" key="10">
    <source>
        <dbReference type="Pfam" id="PF16322"/>
    </source>
</evidence>
<dbReference type="Proteomes" id="UP000005207">
    <property type="component" value="Linkage group LG17"/>
</dbReference>
<proteinExistence type="inferred from homology"/>
<feature type="region of interest" description="Disordered" evidence="7">
    <location>
        <begin position="113"/>
        <end position="146"/>
    </location>
</feature>